<comment type="similarity">
    <text evidence="3 12">Belongs to the myo-inositol oxygenase family.</text>
</comment>
<evidence type="ECO:0000256" key="10">
    <source>
        <dbReference type="ARBA" id="ARBA00029668"/>
    </source>
</evidence>
<keyword evidence="7 12" id="KW-0479">Metal-binding</keyword>
<keyword evidence="14" id="KW-1185">Reference proteome</keyword>
<comment type="subcellular location">
    <subcellularLocation>
        <location evidence="1 12">Cytoplasm</location>
    </subcellularLocation>
</comment>
<evidence type="ECO:0000256" key="2">
    <source>
        <dbReference type="ARBA" id="ARBA00005167"/>
    </source>
</evidence>
<dbReference type="Pfam" id="PF05153">
    <property type="entry name" value="MIOX"/>
    <property type="match status" value="1"/>
</dbReference>
<comment type="cofactor">
    <cofactor evidence="12">
        <name>Fe cation</name>
        <dbReference type="ChEBI" id="CHEBI:24875"/>
    </cofactor>
    <text evidence="12">Binds 2 iron ions per subunit.</text>
</comment>
<protein>
    <recommendedName>
        <fullName evidence="5 12">Inositol oxygenase</fullName>
        <ecNumber evidence="4 12">1.13.99.1</ecNumber>
    </recommendedName>
    <alternativeName>
        <fullName evidence="10 12">Myo-inositol oxygenase</fullName>
    </alternativeName>
</protein>
<evidence type="ECO:0000256" key="12">
    <source>
        <dbReference type="RuleBase" id="RU367039"/>
    </source>
</evidence>
<organism evidence="13 14">
    <name type="scientific">Clavelina lepadiformis</name>
    <name type="common">Light-bulb sea squirt</name>
    <name type="synonym">Ascidia lepadiformis</name>
    <dbReference type="NCBI Taxonomy" id="159417"/>
    <lineage>
        <taxon>Eukaryota</taxon>
        <taxon>Metazoa</taxon>
        <taxon>Chordata</taxon>
        <taxon>Tunicata</taxon>
        <taxon>Ascidiacea</taxon>
        <taxon>Aplousobranchia</taxon>
        <taxon>Clavelinidae</taxon>
        <taxon>Clavelina</taxon>
    </lineage>
</organism>
<sequence>MAASAVETARSNPDDLFKYQNDCDRPGYRDFSHENKRFENVFNVYANMHANQCVEFVQQMRKKWLNFEHGEYAIMEILEKLSDFEDECDPDVDFPNSFHAFQTAEGLRKKYPDKDWLHLCGFIHDLGKIMAIWGEPQYATVGDTFVVGAEFAPSIVYRETTFQNNPDLNDPRYNTKFGVYKPNCGLDNVLMSWGHDEYLYQVLKHNNCNIPEEGLYCIRYHSFYPWHTGGDYDHFCSDKDREMKPWILKFNEHDLYTKSRDFPDMEELRPYYQSLIDKYTPGKLKW</sequence>
<dbReference type="Proteomes" id="UP001642483">
    <property type="component" value="Unassembled WGS sequence"/>
</dbReference>
<evidence type="ECO:0000256" key="5">
    <source>
        <dbReference type="ARBA" id="ARBA00019269"/>
    </source>
</evidence>
<dbReference type="EMBL" id="CAWYQH010000141">
    <property type="protein sequence ID" value="CAK8694346.1"/>
    <property type="molecule type" value="Genomic_DNA"/>
</dbReference>
<comment type="catalytic activity">
    <reaction evidence="11 12">
        <text>myo-inositol + O2 = D-glucuronate + H2O + H(+)</text>
        <dbReference type="Rhea" id="RHEA:23696"/>
        <dbReference type="ChEBI" id="CHEBI:15377"/>
        <dbReference type="ChEBI" id="CHEBI:15378"/>
        <dbReference type="ChEBI" id="CHEBI:15379"/>
        <dbReference type="ChEBI" id="CHEBI:17268"/>
        <dbReference type="ChEBI" id="CHEBI:58720"/>
        <dbReference type="EC" id="1.13.99.1"/>
    </reaction>
</comment>
<evidence type="ECO:0000256" key="9">
    <source>
        <dbReference type="ARBA" id="ARBA00023004"/>
    </source>
</evidence>
<evidence type="ECO:0000313" key="13">
    <source>
        <dbReference type="EMBL" id="CAK8694346.1"/>
    </source>
</evidence>
<dbReference type="PANTHER" id="PTHR12588">
    <property type="entry name" value="MYOINOSITOL OXYGENASE"/>
    <property type="match status" value="1"/>
</dbReference>
<evidence type="ECO:0000256" key="3">
    <source>
        <dbReference type="ARBA" id="ARBA00005286"/>
    </source>
</evidence>
<accession>A0ABP0GRI1</accession>
<dbReference type="InterPro" id="IPR007828">
    <property type="entry name" value="Inositol_oxygenase"/>
</dbReference>
<keyword evidence="6 12" id="KW-0963">Cytoplasm</keyword>
<evidence type="ECO:0000256" key="6">
    <source>
        <dbReference type="ARBA" id="ARBA00022490"/>
    </source>
</evidence>
<evidence type="ECO:0000256" key="8">
    <source>
        <dbReference type="ARBA" id="ARBA00023002"/>
    </source>
</evidence>
<comment type="caution">
    <text evidence="13">The sequence shown here is derived from an EMBL/GenBank/DDBJ whole genome shotgun (WGS) entry which is preliminary data.</text>
</comment>
<reference evidence="13 14" key="1">
    <citation type="submission" date="2024-02" db="EMBL/GenBank/DDBJ databases">
        <authorList>
            <person name="Daric V."/>
            <person name="Darras S."/>
        </authorList>
    </citation>
    <scope>NUCLEOTIDE SEQUENCE [LARGE SCALE GENOMIC DNA]</scope>
</reference>
<evidence type="ECO:0000256" key="7">
    <source>
        <dbReference type="ARBA" id="ARBA00022723"/>
    </source>
</evidence>
<evidence type="ECO:0000313" key="14">
    <source>
        <dbReference type="Proteomes" id="UP001642483"/>
    </source>
</evidence>
<evidence type="ECO:0000256" key="11">
    <source>
        <dbReference type="ARBA" id="ARBA00048271"/>
    </source>
</evidence>
<keyword evidence="8 12" id="KW-0560">Oxidoreductase</keyword>
<keyword evidence="9 12" id="KW-0408">Iron</keyword>
<dbReference type="PANTHER" id="PTHR12588:SF0">
    <property type="entry name" value="INOSITOL OXYGENASE"/>
    <property type="match status" value="1"/>
</dbReference>
<evidence type="ECO:0000256" key="4">
    <source>
        <dbReference type="ARBA" id="ARBA00011919"/>
    </source>
</evidence>
<dbReference type="EC" id="1.13.99.1" evidence="4 12"/>
<proteinExistence type="inferred from homology"/>
<evidence type="ECO:0000256" key="1">
    <source>
        <dbReference type="ARBA" id="ARBA00004496"/>
    </source>
</evidence>
<name>A0ABP0GRI1_CLALP</name>
<comment type="pathway">
    <text evidence="2 12">Polyol metabolism; myo-inositol degradation into D-glucuronate; D-glucuronate from myo-inositol: step 1/1.</text>
</comment>
<dbReference type="SUPFAM" id="SSF109604">
    <property type="entry name" value="HD-domain/PDEase-like"/>
    <property type="match status" value="1"/>
</dbReference>
<gene>
    <name evidence="13" type="ORF">CVLEPA_LOCUS27723</name>
</gene>